<feature type="non-terminal residue" evidence="1">
    <location>
        <position position="57"/>
    </location>
</feature>
<proteinExistence type="predicted"/>
<organism evidence="1 2">
    <name type="scientific">Cirrhinus mrigala</name>
    <name type="common">Mrigala</name>
    <dbReference type="NCBI Taxonomy" id="683832"/>
    <lineage>
        <taxon>Eukaryota</taxon>
        <taxon>Metazoa</taxon>
        <taxon>Chordata</taxon>
        <taxon>Craniata</taxon>
        <taxon>Vertebrata</taxon>
        <taxon>Euteleostomi</taxon>
        <taxon>Actinopterygii</taxon>
        <taxon>Neopterygii</taxon>
        <taxon>Teleostei</taxon>
        <taxon>Ostariophysi</taxon>
        <taxon>Cypriniformes</taxon>
        <taxon>Cyprinidae</taxon>
        <taxon>Labeoninae</taxon>
        <taxon>Labeonini</taxon>
        <taxon>Cirrhinus</taxon>
    </lineage>
</organism>
<dbReference type="EMBL" id="JAMKFB020000025">
    <property type="protein sequence ID" value="KAL0155278.1"/>
    <property type="molecule type" value="Genomic_DNA"/>
</dbReference>
<reference evidence="1 2" key="1">
    <citation type="submission" date="2024-05" db="EMBL/GenBank/DDBJ databases">
        <title>Genome sequencing and assembly of Indian major carp, Cirrhinus mrigala (Hamilton, 1822).</title>
        <authorList>
            <person name="Mohindra V."/>
            <person name="Chowdhury L.M."/>
            <person name="Lal K."/>
            <person name="Jena J.K."/>
        </authorList>
    </citation>
    <scope>NUCLEOTIDE SEQUENCE [LARGE SCALE GENOMIC DNA]</scope>
    <source>
        <strain evidence="1">CM1030</strain>
        <tissue evidence="1">Blood</tissue>
    </source>
</reference>
<dbReference type="AlphaFoldDB" id="A0ABD0N182"/>
<dbReference type="Proteomes" id="UP001529510">
    <property type="component" value="Unassembled WGS sequence"/>
</dbReference>
<name>A0ABD0N182_CIRMR</name>
<gene>
    <name evidence="1" type="ORF">M9458_049541</name>
</gene>
<protein>
    <submittedName>
        <fullName evidence="1">Uncharacterized protein</fullName>
    </submittedName>
</protein>
<keyword evidence="2" id="KW-1185">Reference proteome</keyword>
<sequence length="57" mass="6322">RKADGDPSGVGKRSAPCPALPVPVERATVLLLGRGFVRRRTLPGNPRWSSSQWQQRR</sequence>
<accession>A0ABD0N182</accession>
<comment type="caution">
    <text evidence="1">The sequence shown here is derived from an EMBL/GenBank/DDBJ whole genome shotgun (WGS) entry which is preliminary data.</text>
</comment>
<evidence type="ECO:0000313" key="2">
    <source>
        <dbReference type="Proteomes" id="UP001529510"/>
    </source>
</evidence>
<feature type="non-terminal residue" evidence="1">
    <location>
        <position position="1"/>
    </location>
</feature>
<evidence type="ECO:0000313" key="1">
    <source>
        <dbReference type="EMBL" id="KAL0155278.1"/>
    </source>
</evidence>